<organism evidence="1">
    <name type="scientific">Anguilla anguilla</name>
    <name type="common">European freshwater eel</name>
    <name type="synonym">Muraena anguilla</name>
    <dbReference type="NCBI Taxonomy" id="7936"/>
    <lineage>
        <taxon>Eukaryota</taxon>
        <taxon>Metazoa</taxon>
        <taxon>Chordata</taxon>
        <taxon>Craniata</taxon>
        <taxon>Vertebrata</taxon>
        <taxon>Euteleostomi</taxon>
        <taxon>Actinopterygii</taxon>
        <taxon>Neopterygii</taxon>
        <taxon>Teleostei</taxon>
        <taxon>Anguilliformes</taxon>
        <taxon>Anguillidae</taxon>
        <taxon>Anguilla</taxon>
    </lineage>
</organism>
<dbReference type="EMBL" id="GBXM01046174">
    <property type="protein sequence ID" value="JAH62403.1"/>
    <property type="molecule type" value="Transcribed_RNA"/>
</dbReference>
<sequence length="19" mass="2359">MIKQEMYWVTNKTFLQKGL</sequence>
<reference evidence="1" key="1">
    <citation type="submission" date="2014-11" db="EMBL/GenBank/DDBJ databases">
        <authorList>
            <person name="Amaro Gonzalez C."/>
        </authorList>
    </citation>
    <scope>NUCLEOTIDE SEQUENCE</scope>
</reference>
<protein>
    <submittedName>
        <fullName evidence="1">Uncharacterized protein</fullName>
    </submittedName>
</protein>
<dbReference type="AlphaFoldDB" id="A0A0E9UBR5"/>
<name>A0A0E9UBR5_ANGAN</name>
<proteinExistence type="predicted"/>
<evidence type="ECO:0000313" key="1">
    <source>
        <dbReference type="EMBL" id="JAH62403.1"/>
    </source>
</evidence>
<reference evidence="1" key="2">
    <citation type="journal article" date="2015" name="Fish Shellfish Immunol.">
        <title>Early steps in the European eel (Anguilla anguilla)-Vibrio vulnificus interaction in the gills: Role of the RtxA13 toxin.</title>
        <authorList>
            <person name="Callol A."/>
            <person name="Pajuelo D."/>
            <person name="Ebbesson L."/>
            <person name="Teles M."/>
            <person name="MacKenzie S."/>
            <person name="Amaro C."/>
        </authorList>
    </citation>
    <scope>NUCLEOTIDE SEQUENCE</scope>
</reference>
<accession>A0A0E9UBR5</accession>